<evidence type="ECO:0000313" key="2">
    <source>
        <dbReference type="Proteomes" id="UP000582837"/>
    </source>
</evidence>
<proteinExistence type="predicted"/>
<gene>
    <name evidence="1" type="ORF">HNQ61_005433</name>
</gene>
<reference evidence="1 2" key="1">
    <citation type="submission" date="2020-08" db="EMBL/GenBank/DDBJ databases">
        <title>Genomic Encyclopedia of Type Strains, Phase IV (KMG-IV): sequencing the most valuable type-strain genomes for metagenomic binning, comparative biology and taxonomic classification.</title>
        <authorList>
            <person name="Goeker M."/>
        </authorList>
    </citation>
    <scope>NUCLEOTIDE SEQUENCE [LARGE SCALE GENOMIC DNA]</scope>
    <source>
        <strain evidence="1 2">DSM 29007</strain>
    </source>
</reference>
<evidence type="ECO:0000313" key="1">
    <source>
        <dbReference type="EMBL" id="MBB6073755.1"/>
    </source>
</evidence>
<dbReference type="RefSeq" id="WP_170035162.1">
    <property type="nucleotide sequence ID" value="NZ_JABDTL010000001.1"/>
</dbReference>
<organism evidence="1 2">
    <name type="scientific">Longimicrobium terrae</name>
    <dbReference type="NCBI Taxonomy" id="1639882"/>
    <lineage>
        <taxon>Bacteria</taxon>
        <taxon>Pseudomonadati</taxon>
        <taxon>Gemmatimonadota</taxon>
        <taxon>Longimicrobiia</taxon>
        <taxon>Longimicrobiales</taxon>
        <taxon>Longimicrobiaceae</taxon>
        <taxon>Longimicrobium</taxon>
    </lineage>
</organism>
<name>A0A841H661_9BACT</name>
<sequence>MTDATTGSTITLYRPVGRAELALIEGSGWRAFPPRLEHQPFFYPVANEAYAVQIARDWNTRDAASGFAGYVLRFAVDRAFLDRYPLQTAGAAMHKEYWIPAEEMDDFNRAIVGLIEVTAEFIGKAD</sequence>
<protein>
    <recommendedName>
        <fullName evidence="3">ADP-ribosylation/crystallin J1</fullName>
    </recommendedName>
</protein>
<dbReference type="AlphaFoldDB" id="A0A841H661"/>
<comment type="caution">
    <text evidence="1">The sequence shown here is derived from an EMBL/GenBank/DDBJ whole genome shotgun (WGS) entry which is preliminary data.</text>
</comment>
<dbReference type="EMBL" id="JACHIA010000029">
    <property type="protein sequence ID" value="MBB6073755.1"/>
    <property type="molecule type" value="Genomic_DNA"/>
</dbReference>
<dbReference type="Proteomes" id="UP000582837">
    <property type="component" value="Unassembled WGS sequence"/>
</dbReference>
<keyword evidence="2" id="KW-1185">Reference proteome</keyword>
<evidence type="ECO:0008006" key="3">
    <source>
        <dbReference type="Google" id="ProtNLM"/>
    </source>
</evidence>
<accession>A0A841H661</accession>